<organism evidence="3 4">
    <name type="scientific">Candolleomyces aberdarensis</name>
    <dbReference type="NCBI Taxonomy" id="2316362"/>
    <lineage>
        <taxon>Eukaryota</taxon>
        <taxon>Fungi</taxon>
        <taxon>Dikarya</taxon>
        <taxon>Basidiomycota</taxon>
        <taxon>Agaricomycotina</taxon>
        <taxon>Agaricomycetes</taxon>
        <taxon>Agaricomycetidae</taxon>
        <taxon>Agaricales</taxon>
        <taxon>Agaricineae</taxon>
        <taxon>Psathyrellaceae</taxon>
        <taxon>Candolleomyces</taxon>
    </lineage>
</organism>
<dbReference type="PANTHER" id="PTHR33840">
    <property type="match status" value="1"/>
</dbReference>
<feature type="domain" description="T6SS Phospholipase effector Tle1-like catalytic" evidence="2">
    <location>
        <begin position="49"/>
        <end position="341"/>
    </location>
</feature>
<dbReference type="PANTHER" id="PTHR33840:SF1">
    <property type="entry name" value="TLE1 PHOSPHOLIPASE DOMAIN-CONTAINING PROTEIN"/>
    <property type="match status" value="1"/>
</dbReference>
<dbReference type="InterPro" id="IPR029058">
    <property type="entry name" value="AB_hydrolase_fold"/>
</dbReference>
<protein>
    <recommendedName>
        <fullName evidence="2">T6SS Phospholipase effector Tle1-like catalytic domain-containing protein</fullName>
    </recommendedName>
</protein>
<dbReference type="STRING" id="2316362.A0A4Q2D7N1"/>
<proteinExistence type="predicted"/>
<dbReference type="OrthoDB" id="538223at2759"/>
<keyword evidence="4" id="KW-1185">Reference proteome</keyword>
<name>A0A4Q2D7N1_9AGAR</name>
<evidence type="ECO:0000313" key="4">
    <source>
        <dbReference type="Proteomes" id="UP000290288"/>
    </source>
</evidence>
<evidence type="ECO:0000256" key="1">
    <source>
        <dbReference type="SAM" id="MobiDB-lite"/>
    </source>
</evidence>
<dbReference type="Proteomes" id="UP000290288">
    <property type="component" value="Unassembled WGS sequence"/>
</dbReference>
<gene>
    <name evidence="3" type="ORF">EST38_g10616</name>
</gene>
<dbReference type="EMBL" id="SDEE01000576">
    <property type="protein sequence ID" value="RXW15239.1"/>
    <property type="molecule type" value="Genomic_DNA"/>
</dbReference>
<dbReference type="AlphaFoldDB" id="A0A4Q2D7N1"/>
<accession>A0A4Q2D7N1</accession>
<sequence>MGGKDELIVEENLDRGPKRPQDSRGVPLKEHYAPELKTMPCGHHKRGGRNLIVCIDGTANQFGKKNTNVIEIYNLIMKETGDNQRTWYNSGIGTYARPHWRSLKYYKQVVSHKIDLAIAWNFEKTVQAAYQWLSDNYEDGDCIFLFGFSQGAFQVRALSAMIHKVGLIHKGNEMQIPFAYELYADSESDRELIAPVGSAKPKASPEQVAPERTSMMDRLKEALRFQKRRRQWSKLAHRRYLWQSDSSERSHLLTTEGIWANCDNRDTVSSIGIARGKRVLPGTTDGMGHVCYFRHALALDERRVKFLPEYAWGGKTLIPPSSNNDPPQVLEVWFAGTHSDM</sequence>
<dbReference type="Pfam" id="PF09994">
    <property type="entry name" value="T6SS_Tle1-like_cat"/>
    <property type="match status" value="1"/>
</dbReference>
<reference evidence="3 4" key="1">
    <citation type="submission" date="2019-01" db="EMBL/GenBank/DDBJ databases">
        <title>Draft genome sequence of Psathyrella aberdarensis IHI B618.</title>
        <authorList>
            <person name="Buettner E."/>
            <person name="Kellner H."/>
        </authorList>
    </citation>
    <scope>NUCLEOTIDE SEQUENCE [LARGE SCALE GENOMIC DNA]</scope>
    <source>
        <strain evidence="3 4">IHI B618</strain>
    </source>
</reference>
<evidence type="ECO:0000313" key="3">
    <source>
        <dbReference type="EMBL" id="RXW15239.1"/>
    </source>
</evidence>
<dbReference type="InterPro" id="IPR018712">
    <property type="entry name" value="Tle1-like_cat"/>
</dbReference>
<comment type="caution">
    <text evidence="3">The sequence shown here is derived from an EMBL/GenBank/DDBJ whole genome shotgun (WGS) entry which is preliminary data.</text>
</comment>
<dbReference type="SUPFAM" id="SSF53474">
    <property type="entry name" value="alpha/beta-Hydrolases"/>
    <property type="match status" value="1"/>
</dbReference>
<evidence type="ECO:0000259" key="2">
    <source>
        <dbReference type="Pfam" id="PF09994"/>
    </source>
</evidence>
<feature type="region of interest" description="Disordered" evidence="1">
    <location>
        <begin position="1"/>
        <end position="27"/>
    </location>
</feature>